<evidence type="ECO:0000259" key="4">
    <source>
        <dbReference type="PROSITE" id="PS50234"/>
    </source>
</evidence>
<feature type="region of interest" description="Disordered" evidence="3">
    <location>
        <begin position="285"/>
        <end position="309"/>
    </location>
</feature>
<dbReference type="Gene3D" id="3.40.50.410">
    <property type="entry name" value="von Willebrand factor, type A domain"/>
    <property type="match status" value="1"/>
</dbReference>
<dbReference type="SMART" id="SM00327">
    <property type="entry name" value="VWA"/>
    <property type="match status" value="1"/>
</dbReference>
<dbReference type="GO" id="GO:0005634">
    <property type="term" value="C:nucleus"/>
    <property type="evidence" value="ECO:0007669"/>
    <property type="project" value="TreeGrafter"/>
</dbReference>
<name>A0A9N9CKU6_9GLOM</name>
<sequence length="309" mass="33840">LDNSEWMRNGDYTPTRLEAQKDAVNLVFSSKTQQNPENTVGMLTMAGKSPEVLVTLTSDHGKILTALHKTQIGGKINFTTGIQIAQLALKHRQNKNQKQRIIVFVGSPIEADKNTLIKLAKRTKKNNIAVDIINFGEEAENTAKLDAFVSAVKSGDNRHALRISLEEEKQRQEEEKVRQEAEAAKSKSTTAAASNQEGESTTMAVDQPITSGDSSNRNDGSLAQPSASENACIDFKLTEEEQMARAIEMSMQSSDGIVVSDEVMSSVLQSLPGVDTHDPRIQNVLQQGFSGNNNNRKENDGKDGENEKK</sequence>
<dbReference type="PROSITE" id="PS50234">
    <property type="entry name" value="VWFA"/>
    <property type="match status" value="1"/>
</dbReference>
<dbReference type="InterPro" id="IPR002035">
    <property type="entry name" value="VWF_A"/>
</dbReference>
<dbReference type="Pfam" id="PF13519">
    <property type="entry name" value="VWA_2"/>
    <property type="match status" value="1"/>
</dbReference>
<feature type="region of interest" description="Disordered" evidence="3">
    <location>
        <begin position="165"/>
        <end position="227"/>
    </location>
</feature>
<organism evidence="5 6">
    <name type="scientific">Racocetra fulgida</name>
    <dbReference type="NCBI Taxonomy" id="60492"/>
    <lineage>
        <taxon>Eukaryota</taxon>
        <taxon>Fungi</taxon>
        <taxon>Fungi incertae sedis</taxon>
        <taxon>Mucoromycota</taxon>
        <taxon>Glomeromycotina</taxon>
        <taxon>Glomeromycetes</taxon>
        <taxon>Diversisporales</taxon>
        <taxon>Gigasporaceae</taxon>
        <taxon>Racocetra</taxon>
    </lineage>
</organism>
<feature type="non-terminal residue" evidence="5">
    <location>
        <position position="309"/>
    </location>
</feature>
<dbReference type="Pfam" id="PF02809">
    <property type="entry name" value="UIM"/>
    <property type="match status" value="1"/>
</dbReference>
<feature type="compositionally biased region" description="Basic and acidic residues" evidence="3">
    <location>
        <begin position="295"/>
        <end position="309"/>
    </location>
</feature>
<dbReference type="EMBL" id="CAJVPZ010009283">
    <property type="protein sequence ID" value="CAG8607336.1"/>
    <property type="molecule type" value="Genomic_DNA"/>
</dbReference>
<dbReference type="AlphaFoldDB" id="A0A9N9CKU6"/>
<keyword evidence="6" id="KW-1185">Reference proteome</keyword>
<reference evidence="5" key="1">
    <citation type="submission" date="2021-06" db="EMBL/GenBank/DDBJ databases">
        <authorList>
            <person name="Kallberg Y."/>
            <person name="Tangrot J."/>
            <person name="Rosling A."/>
        </authorList>
    </citation>
    <scope>NUCLEOTIDE SEQUENCE</scope>
    <source>
        <strain evidence="5">IN212</strain>
    </source>
</reference>
<comment type="similarity">
    <text evidence="1">Belongs to the proteasome subunit S5A family.</text>
</comment>
<dbReference type="GO" id="GO:0036435">
    <property type="term" value="F:K48-linked polyubiquitin modification-dependent protein binding"/>
    <property type="evidence" value="ECO:0007669"/>
    <property type="project" value="UniProtKB-ARBA"/>
</dbReference>
<dbReference type="OrthoDB" id="1731724at2759"/>
<evidence type="ECO:0000313" key="5">
    <source>
        <dbReference type="EMBL" id="CAG8607336.1"/>
    </source>
</evidence>
<dbReference type="GO" id="GO:0043161">
    <property type="term" value="P:proteasome-mediated ubiquitin-dependent protein catabolic process"/>
    <property type="evidence" value="ECO:0007669"/>
    <property type="project" value="TreeGrafter"/>
</dbReference>
<dbReference type="InterPro" id="IPR036465">
    <property type="entry name" value="vWFA_dom_sf"/>
</dbReference>
<dbReference type="PANTHER" id="PTHR10223:SF0">
    <property type="entry name" value="26S PROTEASOME NON-ATPASE REGULATORY SUBUNIT 4"/>
    <property type="match status" value="1"/>
</dbReference>
<evidence type="ECO:0000256" key="3">
    <source>
        <dbReference type="SAM" id="MobiDB-lite"/>
    </source>
</evidence>
<dbReference type="PROSITE" id="PS50330">
    <property type="entry name" value="UIM"/>
    <property type="match status" value="1"/>
</dbReference>
<evidence type="ECO:0000256" key="2">
    <source>
        <dbReference type="ARBA" id="ARBA00022942"/>
    </source>
</evidence>
<dbReference type="PANTHER" id="PTHR10223">
    <property type="entry name" value="26S PROTEASOME NON-ATPASE REGULATORY SUBUNIT 4"/>
    <property type="match status" value="1"/>
</dbReference>
<accession>A0A9N9CKU6</accession>
<comment type="caution">
    <text evidence="5">The sequence shown here is derived from an EMBL/GenBank/DDBJ whole genome shotgun (WGS) entry which is preliminary data.</text>
</comment>
<dbReference type="FunFam" id="3.40.50.410:FF:000005">
    <property type="entry name" value="26S proteasome non-ATPase regulatory subunit 4"/>
    <property type="match status" value="1"/>
</dbReference>
<dbReference type="Proteomes" id="UP000789396">
    <property type="component" value="Unassembled WGS sequence"/>
</dbReference>
<evidence type="ECO:0000313" key="6">
    <source>
        <dbReference type="Proteomes" id="UP000789396"/>
    </source>
</evidence>
<evidence type="ECO:0000256" key="1">
    <source>
        <dbReference type="ARBA" id="ARBA00005574"/>
    </source>
</evidence>
<dbReference type="SUPFAM" id="SSF53300">
    <property type="entry name" value="vWA-like"/>
    <property type="match status" value="1"/>
</dbReference>
<dbReference type="InterPro" id="IPR027040">
    <property type="entry name" value="PSMD4"/>
</dbReference>
<keyword evidence="2" id="KW-0647">Proteasome</keyword>
<dbReference type="GO" id="GO:0008540">
    <property type="term" value="C:proteasome regulatory particle, base subcomplex"/>
    <property type="evidence" value="ECO:0007669"/>
    <property type="project" value="TreeGrafter"/>
</dbReference>
<proteinExistence type="inferred from homology"/>
<dbReference type="InterPro" id="IPR003903">
    <property type="entry name" value="UIM_dom"/>
</dbReference>
<gene>
    <name evidence="5" type="ORF">RFULGI_LOCUS6840</name>
</gene>
<feature type="compositionally biased region" description="Polar residues" evidence="3">
    <location>
        <begin position="194"/>
        <end position="227"/>
    </location>
</feature>
<feature type="compositionally biased region" description="Polar residues" evidence="3">
    <location>
        <begin position="285"/>
        <end position="294"/>
    </location>
</feature>
<protein>
    <submittedName>
        <fullName evidence="5">12629_t:CDS:1</fullName>
    </submittedName>
</protein>
<feature type="compositionally biased region" description="Basic and acidic residues" evidence="3">
    <location>
        <begin position="165"/>
        <end position="185"/>
    </location>
</feature>
<dbReference type="GO" id="GO:0005829">
    <property type="term" value="C:cytosol"/>
    <property type="evidence" value="ECO:0007669"/>
    <property type="project" value="TreeGrafter"/>
</dbReference>
<feature type="domain" description="VWFA" evidence="4">
    <location>
        <begin position="1"/>
        <end position="177"/>
    </location>
</feature>